<keyword evidence="1" id="KW-1133">Transmembrane helix</keyword>
<feature type="transmembrane region" description="Helical" evidence="1">
    <location>
        <begin position="125"/>
        <end position="143"/>
    </location>
</feature>
<organism evidence="2 3">
    <name type="scientific">Nocardioides simplex</name>
    <name type="common">Arthrobacter simplex</name>
    <dbReference type="NCBI Taxonomy" id="2045"/>
    <lineage>
        <taxon>Bacteria</taxon>
        <taxon>Bacillati</taxon>
        <taxon>Actinomycetota</taxon>
        <taxon>Actinomycetes</taxon>
        <taxon>Propionibacteriales</taxon>
        <taxon>Nocardioidaceae</taxon>
        <taxon>Pimelobacter</taxon>
    </lineage>
</organism>
<dbReference type="RefSeq" id="WP_151579496.1">
    <property type="nucleotide sequence ID" value="NZ_WBVM01000001.1"/>
</dbReference>
<evidence type="ECO:0000256" key="1">
    <source>
        <dbReference type="SAM" id="Phobius"/>
    </source>
</evidence>
<evidence type="ECO:0000313" key="3">
    <source>
        <dbReference type="Proteomes" id="UP000449906"/>
    </source>
</evidence>
<proteinExistence type="predicted"/>
<keyword evidence="1" id="KW-0472">Membrane</keyword>
<comment type="caution">
    <text evidence="2">The sequence shown here is derived from an EMBL/GenBank/DDBJ whole genome shotgun (WGS) entry which is preliminary data.</text>
</comment>
<keyword evidence="1" id="KW-0812">Transmembrane</keyword>
<dbReference type="EMBL" id="WBVM01000001">
    <property type="protein sequence ID" value="KAB2812093.1"/>
    <property type="molecule type" value="Genomic_DNA"/>
</dbReference>
<reference evidence="2 3" key="1">
    <citation type="submission" date="2019-09" db="EMBL/GenBank/DDBJ databases">
        <title>Pimelobacter sp. isolated from Paulinella.</title>
        <authorList>
            <person name="Jeong S.E."/>
        </authorList>
    </citation>
    <scope>NUCLEOTIDE SEQUENCE [LARGE SCALE GENOMIC DNA]</scope>
    <source>
        <strain evidence="2 3">Pch-N</strain>
    </source>
</reference>
<feature type="transmembrane region" description="Helical" evidence="1">
    <location>
        <begin position="17"/>
        <end position="39"/>
    </location>
</feature>
<protein>
    <submittedName>
        <fullName evidence="2">Uncharacterized protein</fullName>
    </submittedName>
</protein>
<dbReference type="Proteomes" id="UP000449906">
    <property type="component" value="Unassembled WGS sequence"/>
</dbReference>
<name>A0A7J5E1N3_NOCSI</name>
<accession>A0A7J5E1N3</accession>
<dbReference type="AlphaFoldDB" id="A0A7J5E1N3"/>
<evidence type="ECO:0000313" key="2">
    <source>
        <dbReference type="EMBL" id="KAB2812093.1"/>
    </source>
</evidence>
<gene>
    <name evidence="2" type="ORF">F9L07_09730</name>
</gene>
<sequence>MPDLVADRVRQLARRSLVTAVVTAVLAATGIVGAGVVGYRASSAQVAEPVTVTVRSEGTHQERRGGRRSRRTVEVRHVDVTTADGRTGRVSSEDLQVGDTARVWRRTDGGAMSEDEPSGLGVGDVLVAGGTGLVGLVLLGVAIGSARRARRLRATDVASSPRVGFALDEEKLRAEPHRVQQRVWHLPLTVTTSEHRRVTTGSSHDLFLEPGADPVDVSAGAPRQWEGRVLHAGLLSTVVALRTSPQAPWWVTDV</sequence>